<accession>A0A1R1PN26</accession>
<feature type="compositionally biased region" description="Low complexity" evidence="1">
    <location>
        <begin position="286"/>
        <end position="297"/>
    </location>
</feature>
<feature type="region of interest" description="Disordered" evidence="1">
    <location>
        <begin position="1"/>
        <end position="35"/>
    </location>
</feature>
<organism evidence="3 4">
    <name type="scientific">Zancudomyces culisetae</name>
    <name type="common">Gut fungus</name>
    <name type="synonym">Smittium culisetae</name>
    <dbReference type="NCBI Taxonomy" id="1213189"/>
    <lineage>
        <taxon>Eukaryota</taxon>
        <taxon>Fungi</taxon>
        <taxon>Fungi incertae sedis</taxon>
        <taxon>Zoopagomycota</taxon>
        <taxon>Kickxellomycotina</taxon>
        <taxon>Harpellomycetes</taxon>
        <taxon>Harpellales</taxon>
        <taxon>Legeriomycetaceae</taxon>
        <taxon>Zancudomyces</taxon>
    </lineage>
</organism>
<dbReference type="Proteomes" id="UP000188320">
    <property type="component" value="Unassembled WGS sequence"/>
</dbReference>
<reference evidence="3" key="1">
    <citation type="submission" date="2017-01" db="EMBL/GenBank/DDBJ databases">
        <authorList>
            <person name="Mah S.A."/>
            <person name="Swanson W.J."/>
            <person name="Moy G.W."/>
            <person name="Vacquier V.D."/>
        </authorList>
    </citation>
    <scope>NUCLEOTIDE SEQUENCE [LARGE SCALE GENOMIC DNA]</scope>
    <source>
        <strain evidence="3">COL-18-3</strain>
    </source>
</reference>
<gene>
    <name evidence="3" type="ORF">AX774_g4166</name>
    <name evidence="2" type="ORF">AX774_g7982</name>
</gene>
<dbReference type="AlphaFoldDB" id="A0A1R1PN26"/>
<dbReference type="EMBL" id="LSSK01001877">
    <property type="protein sequence ID" value="OMH78623.1"/>
    <property type="molecule type" value="Genomic_DNA"/>
</dbReference>
<evidence type="ECO:0000256" key="1">
    <source>
        <dbReference type="SAM" id="MobiDB-lite"/>
    </source>
</evidence>
<evidence type="ECO:0000313" key="3">
    <source>
        <dbReference type="EMBL" id="OMH82359.1"/>
    </source>
</evidence>
<dbReference type="EMBL" id="LSSK01000681">
    <property type="protein sequence ID" value="OMH82359.1"/>
    <property type="molecule type" value="Genomic_DNA"/>
</dbReference>
<feature type="region of interest" description="Disordered" evidence="1">
    <location>
        <begin position="269"/>
        <end position="298"/>
    </location>
</feature>
<evidence type="ECO:0000313" key="2">
    <source>
        <dbReference type="EMBL" id="OMH78623.1"/>
    </source>
</evidence>
<name>A0A1R1PN26_ZANCU</name>
<feature type="compositionally biased region" description="Basic and acidic residues" evidence="1">
    <location>
        <begin position="7"/>
        <end position="23"/>
    </location>
</feature>
<sequence length="311" mass="35237">MVIGMKGKSDDGGENAEGGKEGTMEGDIEEGEGEGKTVLDLGEMDRANKEDFFVYYGALESDEEKKEYYEKCLLEKYPLPERFRDKEYYKIHGETIASGGNQVQHDNAILQWEPSIDLVDVCNVYEQLSRFMPWNKSTMRKIVAKLLVKDTHAWKMKQVLLIEHCMRRKIKESILASTSFVWTTPLRHLLHQYMRVYLEMHGLVVNPIANEQPTGEERAKLLKCRRDAYLRLVELWPKDTMNISIISRIYSIRKSLVATRIRRTLGSSTPAAITGPIPQKPTAVNSTSGSGSDGVSGKLVPPKLVNLVDKT</sequence>
<comment type="caution">
    <text evidence="3">The sequence shown here is derived from an EMBL/GenBank/DDBJ whole genome shotgun (WGS) entry which is preliminary data.</text>
</comment>
<reference evidence="4" key="2">
    <citation type="submission" date="2017-01" db="EMBL/GenBank/DDBJ databases">
        <authorList>
            <person name="Wang Y."/>
            <person name="White M."/>
            <person name="Kvist S."/>
            <person name="Moncalvo J.-M."/>
        </authorList>
    </citation>
    <scope>NUCLEOTIDE SEQUENCE [LARGE SCALE GENOMIC DNA]</scope>
    <source>
        <strain evidence="4">COL-18-3</strain>
    </source>
</reference>
<dbReference type="OrthoDB" id="5576775at2759"/>
<proteinExistence type="predicted"/>
<keyword evidence="4" id="KW-1185">Reference proteome</keyword>
<protein>
    <submittedName>
        <fullName evidence="3">Uncharacterized protein</fullName>
    </submittedName>
</protein>
<evidence type="ECO:0000313" key="4">
    <source>
        <dbReference type="Proteomes" id="UP000188320"/>
    </source>
</evidence>